<dbReference type="STRING" id="1909395.BKM31_00255"/>
<dbReference type="EMBL" id="CP017717">
    <property type="protein sequence ID" value="AQZ60154.1"/>
    <property type="molecule type" value="Genomic_DNA"/>
</dbReference>
<sequence>MPEKELYVDVDSSEAEFNRFVRVFSDDRVLPNRGHLITIVGDSGCGKTSLAHRCASWLHRDQGLPRKGRNAIIVDLHDEDVGDASEERFRLIYSLLVMKLNVEANLAEYWEELNGYTDPRLGYSRLSDLLAERPVAVVILPPTKVTGEIHMYYKIAQNRENIIFLAESGSGEVQREWETVIPVSAVHTSLKLGLLDNGDAWKFVQARMDRSKSSQIPLSITQVELDDMLQKIDSLRNMKALQILFFECYREAVRSGLKVITYEYVERFYMRNSALNLKDLRR</sequence>
<protein>
    <recommendedName>
        <fullName evidence="3">AAA+ ATPase domain-containing protein</fullName>
    </recommendedName>
</protein>
<dbReference type="AlphaFoldDB" id="A0A1U9ZQC3"/>
<dbReference type="SUPFAM" id="SSF52540">
    <property type="entry name" value="P-loop containing nucleoside triphosphate hydrolases"/>
    <property type="match status" value="1"/>
</dbReference>
<dbReference type="OrthoDB" id="4176703at2"/>
<organism evidence="1 2">
    <name type="scientific">[Actinomadura] parvosata subsp. kistnae</name>
    <dbReference type="NCBI Taxonomy" id="1909395"/>
    <lineage>
        <taxon>Bacteria</taxon>
        <taxon>Bacillati</taxon>
        <taxon>Actinomycetota</taxon>
        <taxon>Actinomycetes</taxon>
        <taxon>Streptosporangiales</taxon>
        <taxon>Streptosporangiaceae</taxon>
        <taxon>Nonomuraea</taxon>
    </lineage>
</organism>
<dbReference type="InterPro" id="IPR027417">
    <property type="entry name" value="P-loop_NTPase"/>
</dbReference>
<keyword evidence="2" id="KW-1185">Reference proteome</keyword>
<accession>A0A1U9ZQC3</accession>
<evidence type="ECO:0000313" key="2">
    <source>
        <dbReference type="Proteomes" id="UP000190797"/>
    </source>
</evidence>
<dbReference type="RefSeq" id="WP_080036210.1">
    <property type="nucleotide sequence ID" value="NZ_CP017717.1"/>
</dbReference>
<dbReference type="Proteomes" id="UP000190797">
    <property type="component" value="Chromosome"/>
</dbReference>
<name>A0A1U9ZQC3_9ACTN</name>
<reference evidence="2" key="1">
    <citation type="journal article" date="2017" name="Med. Chem. Commun.">
        <title>Nonomuraea sp. ATCC 55076 harbours the largest actinomycete chromosome to date and the kistamicin biosynthetic gene cluster.</title>
        <authorList>
            <person name="Nazari B."/>
            <person name="Forneris C.C."/>
            <person name="Gibson M.I."/>
            <person name="Moon K."/>
            <person name="Schramma K.R."/>
            <person name="Seyedsayamdost M.R."/>
        </authorList>
    </citation>
    <scope>NUCLEOTIDE SEQUENCE [LARGE SCALE GENOMIC DNA]</scope>
    <source>
        <strain evidence="2">ATCC 55076</strain>
    </source>
</reference>
<proteinExistence type="predicted"/>
<dbReference type="Gene3D" id="3.40.50.300">
    <property type="entry name" value="P-loop containing nucleotide triphosphate hydrolases"/>
    <property type="match status" value="1"/>
</dbReference>
<evidence type="ECO:0000313" key="1">
    <source>
        <dbReference type="EMBL" id="AQZ60154.1"/>
    </source>
</evidence>
<evidence type="ECO:0008006" key="3">
    <source>
        <dbReference type="Google" id="ProtNLM"/>
    </source>
</evidence>
<gene>
    <name evidence="1" type="ORF">BKM31_00255</name>
</gene>
<dbReference type="KEGG" id="noa:BKM31_00255"/>